<protein>
    <submittedName>
        <fullName evidence="2">Sugar phosphate isomerase/epimerase family protein</fullName>
    </submittedName>
</protein>
<keyword evidence="2" id="KW-0413">Isomerase</keyword>
<dbReference type="PANTHER" id="PTHR12110">
    <property type="entry name" value="HYDROXYPYRUVATE ISOMERASE"/>
    <property type="match status" value="1"/>
</dbReference>
<evidence type="ECO:0000313" key="2">
    <source>
        <dbReference type="EMBL" id="MFC6089368.1"/>
    </source>
</evidence>
<dbReference type="Gene3D" id="3.20.20.150">
    <property type="entry name" value="Divalent-metal-dependent TIM barrel enzymes"/>
    <property type="match status" value="1"/>
</dbReference>
<evidence type="ECO:0000313" key="3">
    <source>
        <dbReference type="Proteomes" id="UP001596220"/>
    </source>
</evidence>
<feature type="domain" description="Xylose isomerase-like TIM barrel" evidence="1">
    <location>
        <begin position="20"/>
        <end position="257"/>
    </location>
</feature>
<dbReference type="Pfam" id="PF01261">
    <property type="entry name" value="AP_endonuc_2"/>
    <property type="match status" value="1"/>
</dbReference>
<dbReference type="InterPro" id="IPR036237">
    <property type="entry name" value="Xyl_isomerase-like_sf"/>
</dbReference>
<dbReference type="PANTHER" id="PTHR12110:SF47">
    <property type="match status" value="1"/>
</dbReference>
<dbReference type="GO" id="GO:0016853">
    <property type="term" value="F:isomerase activity"/>
    <property type="evidence" value="ECO:0007669"/>
    <property type="project" value="UniProtKB-KW"/>
</dbReference>
<comment type="caution">
    <text evidence="2">The sequence shown here is derived from an EMBL/GenBank/DDBJ whole genome shotgun (WGS) entry which is preliminary data.</text>
</comment>
<dbReference type="InterPro" id="IPR013022">
    <property type="entry name" value="Xyl_isomerase-like_TIM-brl"/>
</dbReference>
<accession>A0ABW1P1F2</accession>
<dbReference type="RefSeq" id="WP_380634507.1">
    <property type="nucleotide sequence ID" value="NZ_JBHSQO010000006.1"/>
</dbReference>
<sequence>MIPVGLSTAAVWPQPAGAAFEAAAELGYDGVEVMVWADPISQDVGALRRLSNRTGVPVLAVHAPCLLISQRVWSPDPVERLRRSVSAAGDLGARTVVLHPPFAWQRRYADAFPELVASLEDDSGVAIAVENMFPVRRALGRGRSVQITAFRPSTDPTDVGHRNYTLDLSHASAAHVDAMELAKRMGDNLTHVHLADGSGLPKDEHLVPGRGTQPCAELLTHLAATGFTGQVVLEVNTRRARTAPDRTALLAESLTYARRHLP</sequence>
<evidence type="ECO:0000259" key="1">
    <source>
        <dbReference type="Pfam" id="PF01261"/>
    </source>
</evidence>
<name>A0ABW1P1F2_9PSEU</name>
<organism evidence="2 3">
    <name type="scientific">Saccharothrix lopnurensis</name>
    <dbReference type="NCBI Taxonomy" id="1670621"/>
    <lineage>
        <taxon>Bacteria</taxon>
        <taxon>Bacillati</taxon>
        <taxon>Actinomycetota</taxon>
        <taxon>Actinomycetes</taxon>
        <taxon>Pseudonocardiales</taxon>
        <taxon>Pseudonocardiaceae</taxon>
        <taxon>Saccharothrix</taxon>
    </lineage>
</organism>
<dbReference type="SUPFAM" id="SSF51658">
    <property type="entry name" value="Xylose isomerase-like"/>
    <property type="match status" value="1"/>
</dbReference>
<proteinExistence type="predicted"/>
<dbReference type="Proteomes" id="UP001596220">
    <property type="component" value="Unassembled WGS sequence"/>
</dbReference>
<keyword evidence="3" id="KW-1185">Reference proteome</keyword>
<gene>
    <name evidence="2" type="ORF">ACFP3R_08805</name>
</gene>
<dbReference type="EMBL" id="JBHSQO010000006">
    <property type="protein sequence ID" value="MFC6089368.1"/>
    <property type="molecule type" value="Genomic_DNA"/>
</dbReference>
<reference evidence="3" key="1">
    <citation type="journal article" date="2019" name="Int. J. Syst. Evol. Microbiol.">
        <title>The Global Catalogue of Microorganisms (GCM) 10K type strain sequencing project: providing services to taxonomists for standard genome sequencing and annotation.</title>
        <authorList>
            <consortium name="The Broad Institute Genomics Platform"/>
            <consortium name="The Broad Institute Genome Sequencing Center for Infectious Disease"/>
            <person name="Wu L."/>
            <person name="Ma J."/>
        </authorList>
    </citation>
    <scope>NUCLEOTIDE SEQUENCE [LARGE SCALE GENOMIC DNA]</scope>
    <source>
        <strain evidence="3">CGMCC 4.7246</strain>
    </source>
</reference>
<dbReference type="InterPro" id="IPR050312">
    <property type="entry name" value="IolE/XylAMocC-like"/>
</dbReference>